<accession>A0A9X0QY54</accession>
<dbReference type="AlphaFoldDB" id="A0A9X0QY54"/>
<keyword evidence="3" id="KW-1185">Reference proteome</keyword>
<dbReference type="EMBL" id="JACOMF010000004">
    <property type="protein sequence ID" value="MBC4014792.1"/>
    <property type="molecule type" value="Genomic_DNA"/>
</dbReference>
<comment type="caution">
    <text evidence="2">The sequence shown here is derived from an EMBL/GenBank/DDBJ whole genome shotgun (WGS) entry which is preliminary data.</text>
</comment>
<evidence type="ECO:0000256" key="1">
    <source>
        <dbReference type="SAM" id="MobiDB-lite"/>
    </source>
</evidence>
<dbReference type="Proteomes" id="UP000600101">
    <property type="component" value="Unassembled WGS sequence"/>
</dbReference>
<gene>
    <name evidence="2" type="ORF">H7965_05590</name>
</gene>
<evidence type="ECO:0000313" key="3">
    <source>
        <dbReference type="Proteomes" id="UP000600101"/>
    </source>
</evidence>
<organism evidence="2 3">
    <name type="scientific">Siccirubricoccus deserti</name>
    <dbReference type="NCBI Taxonomy" id="2013562"/>
    <lineage>
        <taxon>Bacteria</taxon>
        <taxon>Pseudomonadati</taxon>
        <taxon>Pseudomonadota</taxon>
        <taxon>Alphaproteobacteria</taxon>
        <taxon>Acetobacterales</taxon>
        <taxon>Roseomonadaceae</taxon>
        <taxon>Siccirubricoccus</taxon>
    </lineage>
</organism>
<protein>
    <submittedName>
        <fullName evidence="2">Uncharacterized protein</fullName>
    </submittedName>
</protein>
<feature type="region of interest" description="Disordered" evidence="1">
    <location>
        <begin position="120"/>
        <end position="145"/>
    </location>
</feature>
<name>A0A9X0QY54_9PROT</name>
<reference evidence="2" key="1">
    <citation type="submission" date="2020-08" db="EMBL/GenBank/DDBJ databases">
        <authorList>
            <person name="Hu Y."/>
            <person name="Nguyen S.V."/>
            <person name="Li F."/>
            <person name="Fanning S."/>
        </authorList>
    </citation>
    <scope>NUCLEOTIDE SEQUENCE</scope>
    <source>
        <strain evidence="2">SYSU D8009</strain>
    </source>
</reference>
<sequence>MSQGKSGFDFSEPQRFGSALLNSALFGPGTEAVLAAQRALVSQTETMLSGWMSRRQEAVQDTQRLVTRLRDCRDMREAMQAQQSWLMGEMRRLAEDATSCQQAMLGGGMTLAAAMPQADALNDGEAARPLATVRPKPAGPQAGAA</sequence>
<dbReference type="RefSeq" id="WP_186769556.1">
    <property type="nucleotide sequence ID" value="NZ_JACOMF010000004.1"/>
</dbReference>
<evidence type="ECO:0000313" key="2">
    <source>
        <dbReference type="EMBL" id="MBC4014792.1"/>
    </source>
</evidence>
<proteinExistence type="predicted"/>